<name>A0A0L1JTW2_9RHOB</name>
<organism evidence="1 2">
    <name type="scientific">Pseudaestuariivita atlantica</name>
    <dbReference type="NCBI Taxonomy" id="1317121"/>
    <lineage>
        <taxon>Bacteria</taxon>
        <taxon>Pseudomonadati</taxon>
        <taxon>Pseudomonadota</taxon>
        <taxon>Alphaproteobacteria</taxon>
        <taxon>Rhodobacterales</taxon>
        <taxon>Paracoccaceae</taxon>
        <taxon>Pseudaestuariivita</taxon>
    </lineage>
</organism>
<gene>
    <name evidence="1" type="ORF">ATO11_05555</name>
</gene>
<protein>
    <submittedName>
        <fullName evidence="1">Uncharacterized protein</fullName>
    </submittedName>
</protein>
<keyword evidence="2" id="KW-1185">Reference proteome</keyword>
<dbReference type="EMBL" id="AQQZ01000002">
    <property type="protein sequence ID" value="KNG94848.1"/>
    <property type="molecule type" value="Genomic_DNA"/>
</dbReference>
<sequence length="109" mass="11666">MTAIAVAAATPVFADSRTDTLCGDGHVTEAVGADDVVANPDGYYIRSLKTQISHGDPRIILSNDPGFHLCTTSAATPDMDASRVHALTNTLRVRFLFVPIECPKRRPVS</sequence>
<reference evidence="1 2" key="1">
    <citation type="journal article" date="2015" name="Int. J. Syst. Evol. Microbiol.">
        <title>Aestuariivita atlantica sp. nov., isolated from deep sea sediment of the Atlantic Ocean.</title>
        <authorList>
            <person name="Li G."/>
            <person name="Lai Q."/>
            <person name="Du Y."/>
            <person name="Liu X."/>
            <person name="Sun F."/>
            <person name="Shao Z."/>
        </authorList>
    </citation>
    <scope>NUCLEOTIDE SEQUENCE [LARGE SCALE GENOMIC DNA]</scope>
    <source>
        <strain evidence="1 2">22II-S11-z3</strain>
    </source>
</reference>
<dbReference type="AlphaFoldDB" id="A0A0L1JTW2"/>
<dbReference type="OrthoDB" id="8080753at2"/>
<evidence type="ECO:0000313" key="2">
    <source>
        <dbReference type="Proteomes" id="UP000036938"/>
    </source>
</evidence>
<dbReference type="RefSeq" id="WP_050529836.1">
    <property type="nucleotide sequence ID" value="NZ_AQQZ01000002.1"/>
</dbReference>
<comment type="caution">
    <text evidence="1">The sequence shown here is derived from an EMBL/GenBank/DDBJ whole genome shotgun (WGS) entry which is preliminary data.</text>
</comment>
<proteinExistence type="predicted"/>
<dbReference type="Proteomes" id="UP000036938">
    <property type="component" value="Unassembled WGS sequence"/>
</dbReference>
<accession>A0A0L1JTW2</accession>
<evidence type="ECO:0000313" key="1">
    <source>
        <dbReference type="EMBL" id="KNG94848.1"/>
    </source>
</evidence>